<dbReference type="InterPro" id="IPR023346">
    <property type="entry name" value="Lysozyme-like_dom_sf"/>
</dbReference>
<dbReference type="Gene3D" id="1.10.530.10">
    <property type="match status" value="1"/>
</dbReference>
<dbReference type="PANTHER" id="PTHR30163:SF8">
    <property type="entry name" value="LYTIC MUREIN TRANSGLYCOSYLASE"/>
    <property type="match status" value="1"/>
</dbReference>
<protein>
    <recommendedName>
        <fullName evidence="4">Membrane-bound lytic murein transglycosylase B</fullName>
    </recommendedName>
</protein>
<dbReference type="PANTHER" id="PTHR30163">
    <property type="entry name" value="MEMBRANE-BOUND LYTIC MUREIN TRANSGLYCOSYLASE B"/>
    <property type="match status" value="1"/>
</dbReference>
<reference evidence="2 3" key="1">
    <citation type="submission" date="2021-03" db="EMBL/GenBank/DDBJ databases">
        <title>Sequencing the genomes of 1000 actinobacteria strains.</title>
        <authorList>
            <person name="Klenk H.-P."/>
        </authorList>
    </citation>
    <scope>NUCLEOTIDE SEQUENCE [LARGE SCALE GENOMIC DNA]</scope>
    <source>
        <strain evidence="2 3">DSM 45510</strain>
    </source>
</reference>
<gene>
    <name evidence="2" type="ORF">JOM49_004251</name>
</gene>
<feature type="compositionally biased region" description="Pro residues" evidence="1">
    <location>
        <begin position="293"/>
        <end position="314"/>
    </location>
</feature>
<dbReference type="EMBL" id="JAGGMS010000001">
    <property type="protein sequence ID" value="MBP2182725.1"/>
    <property type="molecule type" value="Genomic_DNA"/>
</dbReference>
<evidence type="ECO:0008006" key="4">
    <source>
        <dbReference type="Google" id="ProtNLM"/>
    </source>
</evidence>
<evidence type="ECO:0000256" key="1">
    <source>
        <dbReference type="SAM" id="MobiDB-lite"/>
    </source>
</evidence>
<accession>A0ABS4PTH1</accession>
<sequence>MTQNLDGARGLWARALQVATVAVLFAGVGFAAGPGSRPATVDTPPPPATVLPGPVATPPPDGAIGADGDTVVTSAGTVVQAGHTAAPAPSAGGAVAGVPGPVLAAYQQAVAALTREQPGCRLPLVLLAAIGKVESGHARGGQLDPAGTTTSPILGPVLSGGGFAAIRDTDGGRWDGNAQWDRAVGPMQFIPGTWVRWGSDGNGDRDASPHNILDATLAAGRYLCAGGRDLATPEGLRAGILSYNRSVAYLNLVLNWMRTYAAGIGPSSTSAPGAALAAPAPPVAPAPVPPVAPAPPAAPPVPPGPAEPPPPVAGPPASGSPVPPAPVPPGATPPPSGVLPPPAAPGLLDPVLCTVDGLLGVIGGLLGAPPTPCP</sequence>
<evidence type="ECO:0000313" key="3">
    <source>
        <dbReference type="Proteomes" id="UP000741013"/>
    </source>
</evidence>
<name>A0ABS4PTH1_9PSEU</name>
<dbReference type="Proteomes" id="UP000741013">
    <property type="component" value="Unassembled WGS sequence"/>
</dbReference>
<organism evidence="2 3">
    <name type="scientific">Amycolatopsis magusensis</name>
    <dbReference type="NCBI Taxonomy" id="882444"/>
    <lineage>
        <taxon>Bacteria</taxon>
        <taxon>Bacillati</taxon>
        <taxon>Actinomycetota</taxon>
        <taxon>Actinomycetes</taxon>
        <taxon>Pseudonocardiales</taxon>
        <taxon>Pseudonocardiaceae</taxon>
        <taxon>Amycolatopsis</taxon>
    </lineage>
</organism>
<dbReference type="RefSeq" id="WP_209665994.1">
    <property type="nucleotide sequence ID" value="NZ_JAGGMS010000001.1"/>
</dbReference>
<dbReference type="InterPro" id="IPR043426">
    <property type="entry name" value="MltB-like"/>
</dbReference>
<dbReference type="CDD" id="cd13399">
    <property type="entry name" value="Slt35-like"/>
    <property type="match status" value="1"/>
</dbReference>
<feature type="compositionally biased region" description="Pro residues" evidence="1">
    <location>
        <begin position="321"/>
        <end position="344"/>
    </location>
</feature>
<evidence type="ECO:0000313" key="2">
    <source>
        <dbReference type="EMBL" id="MBP2182725.1"/>
    </source>
</evidence>
<proteinExistence type="predicted"/>
<comment type="caution">
    <text evidence="2">The sequence shown here is derived from an EMBL/GenBank/DDBJ whole genome shotgun (WGS) entry which is preliminary data.</text>
</comment>
<dbReference type="SUPFAM" id="SSF53955">
    <property type="entry name" value="Lysozyme-like"/>
    <property type="match status" value="1"/>
</dbReference>
<keyword evidence="3" id="KW-1185">Reference proteome</keyword>
<feature type="region of interest" description="Disordered" evidence="1">
    <location>
        <begin position="293"/>
        <end position="346"/>
    </location>
</feature>